<evidence type="ECO:0000313" key="2">
    <source>
        <dbReference type="EMBL" id="KAH7939535.1"/>
    </source>
</evidence>
<feature type="compositionally biased region" description="Low complexity" evidence="1">
    <location>
        <begin position="147"/>
        <end position="156"/>
    </location>
</feature>
<accession>A0A9D4SQG1</accession>
<name>A0A9D4SQG1_RHISA</name>
<dbReference type="Proteomes" id="UP000821837">
    <property type="component" value="Chromosome 8"/>
</dbReference>
<evidence type="ECO:0000256" key="1">
    <source>
        <dbReference type="SAM" id="MobiDB-lite"/>
    </source>
</evidence>
<reference evidence="2" key="2">
    <citation type="submission" date="2021-09" db="EMBL/GenBank/DDBJ databases">
        <authorList>
            <person name="Jia N."/>
            <person name="Wang J."/>
            <person name="Shi W."/>
            <person name="Du L."/>
            <person name="Sun Y."/>
            <person name="Zhan W."/>
            <person name="Jiang J."/>
            <person name="Wang Q."/>
            <person name="Zhang B."/>
            <person name="Ji P."/>
            <person name="Sakyi L.B."/>
            <person name="Cui X."/>
            <person name="Yuan T."/>
            <person name="Jiang B."/>
            <person name="Yang W."/>
            <person name="Lam T.T.-Y."/>
            <person name="Chang Q."/>
            <person name="Ding S."/>
            <person name="Wang X."/>
            <person name="Zhu J."/>
            <person name="Ruan X."/>
            <person name="Zhao L."/>
            <person name="Wei J."/>
            <person name="Que T."/>
            <person name="Du C."/>
            <person name="Cheng J."/>
            <person name="Dai P."/>
            <person name="Han X."/>
            <person name="Huang E."/>
            <person name="Gao Y."/>
            <person name="Liu J."/>
            <person name="Shao H."/>
            <person name="Ye R."/>
            <person name="Li L."/>
            <person name="Wei W."/>
            <person name="Wang X."/>
            <person name="Wang C."/>
            <person name="Huo Q."/>
            <person name="Li W."/>
            <person name="Guo W."/>
            <person name="Chen H."/>
            <person name="Chen S."/>
            <person name="Zhou L."/>
            <person name="Zhou L."/>
            <person name="Ni X."/>
            <person name="Tian J."/>
            <person name="Zhou Y."/>
            <person name="Sheng Y."/>
            <person name="Liu T."/>
            <person name="Pan Y."/>
            <person name="Xia L."/>
            <person name="Li J."/>
            <person name="Zhao F."/>
            <person name="Cao W."/>
        </authorList>
    </citation>
    <scope>NUCLEOTIDE SEQUENCE</scope>
    <source>
        <strain evidence="2">Rsan-2018</strain>
        <tissue evidence="2">Larvae</tissue>
    </source>
</reference>
<dbReference type="EMBL" id="JABSTV010001254">
    <property type="protein sequence ID" value="KAH7939535.1"/>
    <property type="molecule type" value="Genomic_DNA"/>
</dbReference>
<gene>
    <name evidence="2" type="ORF">HPB52_013542</name>
</gene>
<evidence type="ECO:0000313" key="3">
    <source>
        <dbReference type="Proteomes" id="UP000821837"/>
    </source>
</evidence>
<keyword evidence="3" id="KW-1185">Reference proteome</keyword>
<proteinExistence type="predicted"/>
<reference evidence="2" key="1">
    <citation type="journal article" date="2020" name="Cell">
        <title>Large-Scale Comparative Analyses of Tick Genomes Elucidate Their Genetic Diversity and Vector Capacities.</title>
        <authorList>
            <consortium name="Tick Genome and Microbiome Consortium (TIGMIC)"/>
            <person name="Jia N."/>
            <person name="Wang J."/>
            <person name="Shi W."/>
            <person name="Du L."/>
            <person name="Sun Y."/>
            <person name="Zhan W."/>
            <person name="Jiang J.F."/>
            <person name="Wang Q."/>
            <person name="Zhang B."/>
            <person name="Ji P."/>
            <person name="Bell-Sakyi L."/>
            <person name="Cui X.M."/>
            <person name="Yuan T.T."/>
            <person name="Jiang B.G."/>
            <person name="Yang W.F."/>
            <person name="Lam T.T."/>
            <person name="Chang Q.C."/>
            <person name="Ding S.J."/>
            <person name="Wang X.J."/>
            <person name="Zhu J.G."/>
            <person name="Ruan X.D."/>
            <person name="Zhao L."/>
            <person name="Wei J.T."/>
            <person name="Ye R.Z."/>
            <person name="Que T.C."/>
            <person name="Du C.H."/>
            <person name="Zhou Y.H."/>
            <person name="Cheng J.X."/>
            <person name="Dai P.F."/>
            <person name="Guo W.B."/>
            <person name="Han X.H."/>
            <person name="Huang E.J."/>
            <person name="Li L.F."/>
            <person name="Wei W."/>
            <person name="Gao Y.C."/>
            <person name="Liu J.Z."/>
            <person name="Shao H.Z."/>
            <person name="Wang X."/>
            <person name="Wang C.C."/>
            <person name="Yang T.C."/>
            <person name="Huo Q.B."/>
            <person name="Li W."/>
            <person name="Chen H.Y."/>
            <person name="Chen S.E."/>
            <person name="Zhou L.G."/>
            <person name="Ni X.B."/>
            <person name="Tian J.H."/>
            <person name="Sheng Y."/>
            <person name="Liu T."/>
            <person name="Pan Y.S."/>
            <person name="Xia L.Y."/>
            <person name="Li J."/>
            <person name="Zhao F."/>
            <person name="Cao W.C."/>
        </authorList>
    </citation>
    <scope>NUCLEOTIDE SEQUENCE</scope>
    <source>
        <strain evidence="2">Rsan-2018</strain>
    </source>
</reference>
<sequence>MPPTGQLKVYAKPSNGASKREAFDGTSLTVRTDNRDEGQFGSITGNGRCVCASPEAPSVRPLHSRQVQLNSTQLLYPSRKAATYCAANGVVVTVLDCGRWPAALVWEAGTSAKKAAEAEAINDEEERVALCGQEYFMKDEAKHKGNGEAAGRAAGADEMDAEEDSAAGGQADAGREA</sequence>
<organism evidence="2 3">
    <name type="scientific">Rhipicephalus sanguineus</name>
    <name type="common">Brown dog tick</name>
    <name type="synonym">Ixodes sanguineus</name>
    <dbReference type="NCBI Taxonomy" id="34632"/>
    <lineage>
        <taxon>Eukaryota</taxon>
        <taxon>Metazoa</taxon>
        <taxon>Ecdysozoa</taxon>
        <taxon>Arthropoda</taxon>
        <taxon>Chelicerata</taxon>
        <taxon>Arachnida</taxon>
        <taxon>Acari</taxon>
        <taxon>Parasitiformes</taxon>
        <taxon>Ixodida</taxon>
        <taxon>Ixodoidea</taxon>
        <taxon>Ixodidae</taxon>
        <taxon>Rhipicephalinae</taxon>
        <taxon>Rhipicephalus</taxon>
        <taxon>Rhipicephalus</taxon>
    </lineage>
</organism>
<comment type="caution">
    <text evidence="2">The sequence shown here is derived from an EMBL/GenBank/DDBJ whole genome shotgun (WGS) entry which is preliminary data.</text>
</comment>
<dbReference type="AlphaFoldDB" id="A0A9D4SQG1"/>
<protein>
    <submittedName>
        <fullName evidence="2">Uncharacterized protein</fullName>
    </submittedName>
</protein>
<feature type="region of interest" description="Disordered" evidence="1">
    <location>
        <begin position="142"/>
        <end position="177"/>
    </location>
</feature>